<protein>
    <submittedName>
        <fullName evidence="1">Uncharacterized protein</fullName>
    </submittedName>
</protein>
<dbReference type="Proteomes" id="UP000289856">
    <property type="component" value="Chromosome"/>
</dbReference>
<organism evidence="1 2">
    <name type="scientific">Cohnella abietis</name>
    <dbReference type="NCBI Taxonomy" id="2507935"/>
    <lineage>
        <taxon>Bacteria</taxon>
        <taxon>Bacillati</taxon>
        <taxon>Bacillota</taxon>
        <taxon>Bacilli</taxon>
        <taxon>Bacillales</taxon>
        <taxon>Paenibacillaceae</taxon>
        <taxon>Cohnella</taxon>
    </lineage>
</organism>
<dbReference type="KEGG" id="cohn:KCTCHS21_13160"/>
<name>A0A3T1D1D0_9BACL</name>
<dbReference type="AlphaFoldDB" id="A0A3T1D1D0"/>
<accession>A0A3T1D1D0</accession>
<proteinExistence type="predicted"/>
<gene>
    <name evidence="1" type="ORF">KCTCHS21_13160</name>
</gene>
<evidence type="ECO:0000313" key="1">
    <source>
        <dbReference type="EMBL" id="BBI31917.1"/>
    </source>
</evidence>
<reference evidence="1 2" key="1">
    <citation type="submission" date="2019-01" db="EMBL/GenBank/DDBJ databases">
        <title>Complete genome sequence of Cohnella hallensis HS21 isolated from Korean fir (Abies koreana) rhizospheric soil.</title>
        <authorList>
            <person name="Jiang L."/>
            <person name="Kang S.W."/>
            <person name="Kim S."/>
            <person name="Jung J."/>
            <person name="Kim C.Y."/>
            <person name="Kim D.H."/>
            <person name="Kim S.W."/>
            <person name="Lee J."/>
        </authorList>
    </citation>
    <scope>NUCLEOTIDE SEQUENCE [LARGE SCALE GENOMIC DNA]</scope>
    <source>
        <strain evidence="1 2">HS21</strain>
    </source>
</reference>
<sequence>MNNGDSTITIPEATHTWNNTMPLIVSFPGDLDECLQQCKAMGIDRVFLLANLIVNGDAPTMDDFRKDALVLKERMAFFREAGIDVAYWGGSIGHGMHEAHDFGFQEIVGNSLNSAPGQFCPLDPQFQAYLCDVYSLMAGTGVDLLILDDDFRQHSHSDPMSCFCPLHLKEFAQRTNREWTADELMEAVLIGKPTQWRKPWLEMMGDSLYELAGMLEQAVHAVNPQARLGLCSSMTHWSGEGVRMPELLKRLAGPTRPFLRVNGAPYWSKEPHHAGWIVEYACLQKQWMSGIDVEIIAEGDTFPHNRFYTSAAMLHAFHQGLRAQSFPGVLNYVLSYTLMPQHEQGYVKKLAEQREHYEAISRFIPANYRTVGVRPYYVPYNFEHIVLPDKISSKDLYWREEPYALQYLARLGIPMTYSDDEGPVLISGYNGIGLSNSELEKLLDKGAIIDGVAADWLVERGIDIGVVQIAKVGAPAFEKFVDPEICPGNCGESVWLPVAPREHVFYDCKLHENAKMVSEFYRLSNEYAYPGVIHYESSSERRVCILPFDLGGVREMKQIMYNYVRQEQLARSIAWVGRQPLPATIHHHPDTYLICRLSPKGDRLVIVLQNLSLDPVVNPIFQLDPATAINGSMELLLDGATAPVPVGAYKYTNDSHHGYLELELELKPMGFMALALQLDSRTN</sequence>
<dbReference type="Gene3D" id="3.20.20.80">
    <property type="entry name" value="Glycosidases"/>
    <property type="match status" value="1"/>
</dbReference>
<dbReference type="EMBL" id="AP019400">
    <property type="protein sequence ID" value="BBI31917.1"/>
    <property type="molecule type" value="Genomic_DNA"/>
</dbReference>
<dbReference type="OrthoDB" id="2253662at2"/>
<keyword evidence="2" id="KW-1185">Reference proteome</keyword>
<dbReference type="RefSeq" id="WP_130606068.1">
    <property type="nucleotide sequence ID" value="NZ_AP019400.1"/>
</dbReference>
<evidence type="ECO:0000313" key="2">
    <source>
        <dbReference type="Proteomes" id="UP000289856"/>
    </source>
</evidence>